<dbReference type="AlphaFoldDB" id="A0A068RTL0"/>
<feature type="region of interest" description="Disordered" evidence="1">
    <location>
        <begin position="176"/>
        <end position="198"/>
    </location>
</feature>
<proteinExistence type="predicted"/>
<evidence type="ECO:0000256" key="1">
    <source>
        <dbReference type="SAM" id="MobiDB-lite"/>
    </source>
</evidence>
<dbReference type="Proteomes" id="UP000027586">
    <property type="component" value="Unassembled WGS sequence"/>
</dbReference>
<feature type="region of interest" description="Disordered" evidence="1">
    <location>
        <begin position="133"/>
        <end position="153"/>
    </location>
</feature>
<keyword evidence="2" id="KW-0812">Transmembrane</keyword>
<sequence>MAPAASPPSTIITSTTTITTNDNSVKSSSLPPLAQSTVYNQYFPIIVVCLVSLYSLAYIARWIRWHYRRRRKRAMWLERGRLRMYWHQALLREENNHHCQVIAMSLKEGDDHEHQLPQIPPPAATAIPRPATFPSTNITSTSTTTTSTTLTSDESLFSRPRSITFFNSPSTSTAASSYTSSTLHHSPTPLSTHPSVLPDIPPPIKQSWIYNNKRKRRRLMWQWSVAMGYCRYSHAARMENVIASIQQGTNEKMDDIHNCI</sequence>
<organism evidence="3 4">
    <name type="scientific">Lichtheimia corymbifera JMRC:FSU:9682</name>
    <dbReference type="NCBI Taxonomy" id="1263082"/>
    <lineage>
        <taxon>Eukaryota</taxon>
        <taxon>Fungi</taxon>
        <taxon>Fungi incertae sedis</taxon>
        <taxon>Mucoromycota</taxon>
        <taxon>Mucoromycotina</taxon>
        <taxon>Mucoromycetes</taxon>
        <taxon>Mucorales</taxon>
        <taxon>Lichtheimiaceae</taxon>
        <taxon>Lichtheimia</taxon>
    </lineage>
</organism>
<keyword evidence="2" id="KW-0472">Membrane</keyword>
<gene>
    <name evidence="3" type="ORF">LCOR_04726.1</name>
</gene>
<keyword evidence="4" id="KW-1185">Reference proteome</keyword>
<comment type="caution">
    <text evidence="3">The sequence shown here is derived from an EMBL/GenBank/DDBJ whole genome shotgun (WGS) entry which is preliminary data.</text>
</comment>
<keyword evidence="2" id="KW-1133">Transmembrane helix</keyword>
<evidence type="ECO:0000313" key="3">
    <source>
        <dbReference type="EMBL" id="CDH53369.1"/>
    </source>
</evidence>
<accession>A0A068RTL0</accession>
<feature type="transmembrane region" description="Helical" evidence="2">
    <location>
        <begin position="42"/>
        <end position="63"/>
    </location>
</feature>
<reference evidence="3" key="1">
    <citation type="submission" date="2013-08" db="EMBL/GenBank/DDBJ databases">
        <title>Gene expansion shapes genome architecture in the human pathogen Lichtheimia corymbifera: an evolutionary genomics analysis in the ancient terrestrial Mucorales (Mucoromycotina).</title>
        <authorList>
            <person name="Schwartze V.U."/>
            <person name="Winter S."/>
            <person name="Shelest E."/>
            <person name="Marcet-Houben M."/>
            <person name="Horn F."/>
            <person name="Wehner S."/>
            <person name="Hoffmann K."/>
            <person name="Riege K."/>
            <person name="Sammeth M."/>
            <person name="Nowrousian M."/>
            <person name="Valiante V."/>
            <person name="Linde J."/>
            <person name="Jacobsen I.D."/>
            <person name="Marz M."/>
            <person name="Brakhage A.A."/>
            <person name="Gabaldon T."/>
            <person name="Bocker S."/>
            <person name="Voigt K."/>
        </authorList>
    </citation>
    <scope>NUCLEOTIDE SEQUENCE [LARGE SCALE GENOMIC DNA]</scope>
    <source>
        <strain evidence="3">FSU 9682</strain>
    </source>
</reference>
<evidence type="ECO:0000256" key="2">
    <source>
        <dbReference type="SAM" id="Phobius"/>
    </source>
</evidence>
<protein>
    <submittedName>
        <fullName evidence="3">Uncharacterized protein</fullName>
    </submittedName>
</protein>
<name>A0A068RTL0_9FUNG</name>
<dbReference type="EMBL" id="CBTN010000017">
    <property type="protein sequence ID" value="CDH53369.1"/>
    <property type="molecule type" value="Genomic_DNA"/>
</dbReference>
<dbReference type="VEuPathDB" id="FungiDB:LCOR_04726.1"/>
<feature type="compositionally biased region" description="Low complexity" evidence="1">
    <location>
        <begin position="176"/>
        <end position="195"/>
    </location>
</feature>
<dbReference type="OrthoDB" id="2284119at2759"/>
<evidence type="ECO:0000313" key="4">
    <source>
        <dbReference type="Proteomes" id="UP000027586"/>
    </source>
</evidence>